<gene>
    <name evidence="2" type="ORF">JOB18_029357</name>
</gene>
<evidence type="ECO:0000313" key="3">
    <source>
        <dbReference type="Proteomes" id="UP000693946"/>
    </source>
</evidence>
<feature type="domain" description="Interferon regulatory factor-3" evidence="1">
    <location>
        <begin position="74"/>
        <end position="251"/>
    </location>
</feature>
<dbReference type="SMART" id="SM01243">
    <property type="entry name" value="IRF-3"/>
    <property type="match status" value="1"/>
</dbReference>
<organism evidence="2 3">
    <name type="scientific">Solea senegalensis</name>
    <name type="common">Senegalese sole</name>
    <dbReference type="NCBI Taxonomy" id="28829"/>
    <lineage>
        <taxon>Eukaryota</taxon>
        <taxon>Metazoa</taxon>
        <taxon>Chordata</taxon>
        <taxon>Craniata</taxon>
        <taxon>Vertebrata</taxon>
        <taxon>Euteleostomi</taxon>
        <taxon>Actinopterygii</taxon>
        <taxon>Neopterygii</taxon>
        <taxon>Teleostei</taxon>
        <taxon>Neoteleostei</taxon>
        <taxon>Acanthomorphata</taxon>
        <taxon>Carangaria</taxon>
        <taxon>Pleuronectiformes</taxon>
        <taxon>Pleuronectoidei</taxon>
        <taxon>Soleidae</taxon>
        <taxon>Solea</taxon>
    </lineage>
</organism>
<dbReference type="GO" id="GO:0000981">
    <property type="term" value="F:DNA-binding transcription factor activity, RNA polymerase II-specific"/>
    <property type="evidence" value="ECO:0007669"/>
    <property type="project" value="TreeGrafter"/>
</dbReference>
<comment type="caution">
    <text evidence="2">The sequence shown here is derived from an EMBL/GenBank/DDBJ whole genome shotgun (WGS) entry which is preliminary data.</text>
</comment>
<dbReference type="Proteomes" id="UP000693946">
    <property type="component" value="Linkage Group LG14"/>
</dbReference>
<dbReference type="InterPro" id="IPR019471">
    <property type="entry name" value="Interferon_reg_factor-3"/>
</dbReference>
<dbReference type="GO" id="GO:0005634">
    <property type="term" value="C:nucleus"/>
    <property type="evidence" value="ECO:0007669"/>
    <property type="project" value="TreeGrafter"/>
</dbReference>
<dbReference type="Pfam" id="PF10401">
    <property type="entry name" value="IRF-3"/>
    <property type="match status" value="1"/>
</dbReference>
<dbReference type="PANTHER" id="PTHR11949:SF20">
    <property type="entry name" value="INTERFERON REGULATORY FACTOR 4-RELATED"/>
    <property type="match status" value="1"/>
</dbReference>
<accession>A0AAV6SDW0</accession>
<name>A0AAV6SDW0_SOLSE</name>
<dbReference type="AlphaFoldDB" id="A0AAV6SDW0"/>
<proteinExistence type="predicted"/>
<evidence type="ECO:0000313" key="2">
    <source>
        <dbReference type="EMBL" id="KAG7514261.1"/>
    </source>
</evidence>
<evidence type="ECO:0000259" key="1">
    <source>
        <dbReference type="SMART" id="SM01243"/>
    </source>
</evidence>
<reference evidence="2 3" key="1">
    <citation type="journal article" date="2021" name="Sci. Rep.">
        <title>Chromosome anchoring in Senegalese sole (Solea senegalensis) reveals sex-associated markers and genome rearrangements in flatfish.</title>
        <authorList>
            <person name="Guerrero-Cozar I."/>
            <person name="Gomez-Garrido J."/>
            <person name="Berbel C."/>
            <person name="Martinez-Blanch J.F."/>
            <person name="Alioto T."/>
            <person name="Claros M.G."/>
            <person name="Gagnaire P.A."/>
            <person name="Manchado M."/>
        </authorList>
    </citation>
    <scope>NUCLEOTIDE SEQUENCE [LARGE SCALE GENOMIC DNA]</scope>
    <source>
        <strain evidence="2">Sse05_10M</strain>
    </source>
</reference>
<protein>
    <submittedName>
        <fullName evidence="2">Interferon regulatory factor 4-like</fullName>
    </submittedName>
</protein>
<keyword evidence="3" id="KW-1185">Reference proteome</keyword>
<dbReference type="PANTHER" id="PTHR11949">
    <property type="entry name" value="INTERFERON REGULATORY FACTOR"/>
    <property type="match status" value="1"/>
</dbReference>
<dbReference type="GO" id="GO:0002376">
    <property type="term" value="P:immune system process"/>
    <property type="evidence" value="ECO:0007669"/>
    <property type="project" value="TreeGrafter"/>
</dbReference>
<sequence length="260" mass="29645">MPQFMPESGWRDYCQDQAPLLELPCPPRSFPWKGPSIENGYQHRASVYSYGPADCQPLPFTLDTSIRSAEALSDVRLQVSVYFRDSLVQEVTTSSLKGCHITPFLPEEEHNLPPGGPDVIPLPLDSLLSQRRTEERTHNSFSNLERGVLLWMGADGLYAYRLCQSRVYWQGGLSTHGTKACMLEREVTCKLLDTQHYLTEIQSYGLHDRRLPHFQVLLSFGEECLDPQSQTCTLTVQVEPLIARQLLYYAQQTGSHYYRS</sequence>
<dbReference type="GO" id="GO:0000978">
    <property type="term" value="F:RNA polymerase II cis-regulatory region sequence-specific DNA binding"/>
    <property type="evidence" value="ECO:0007669"/>
    <property type="project" value="TreeGrafter"/>
</dbReference>
<dbReference type="EMBL" id="JAGKHQ010000006">
    <property type="protein sequence ID" value="KAG7514261.1"/>
    <property type="molecule type" value="Genomic_DNA"/>
</dbReference>